<reference evidence="3" key="1">
    <citation type="journal article" date="2021" name="PeerJ">
        <title>Extensive microbial diversity within the chicken gut microbiome revealed by metagenomics and culture.</title>
        <authorList>
            <person name="Gilroy R."/>
            <person name="Ravi A."/>
            <person name="Getino M."/>
            <person name="Pursley I."/>
            <person name="Horton D.L."/>
            <person name="Alikhan N.F."/>
            <person name="Baker D."/>
            <person name="Gharbi K."/>
            <person name="Hall N."/>
            <person name="Watson M."/>
            <person name="Adriaenssens E.M."/>
            <person name="Foster-Nyarko E."/>
            <person name="Jarju S."/>
            <person name="Secka A."/>
            <person name="Antonio M."/>
            <person name="Oren A."/>
            <person name="Chaudhuri R.R."/>
            <person name="La Ragione R."/>
            <person name="Hildebrand F."/>
            <person name="Pallen M.J."/>
        </authorList>
    </citation>
    <scope>NUCLEOTIDE SEQUENCE</scope>
    <source>
        <strain evidence="3">CHK186-16707</strain>
    </source>
</reference>
<gene>
    <name evidence="3" type="ORF">H9962_05505</name>
</gene>
<dbReference type="AlphaFoldDB" id="A0A9D2HDS8"/>
<dbReference type="Pfam" id="PF02272">
    <property type="entry name" value="DHHA1"/>
    <property type="match status" value="1"/>
</dbReference>
<dbReference type="Gene3D" id="3.10.310.30">
    <property type="match status" value="1"/>
</dbReference>
<name>A0A9D2HDS8_9BACT</name>
<dbReference type="GO" id="GO:0003676">
    <property type="term" value="F:nucleic acid binding"/>
    <property type="evidence" value="ECO:0007669"/>
    <property type="project" value="InterPro"/>
</dbReference>
<dbReference type="InterPro" id="IPR001667">
    <property type="entry name" value="DDH_dom"/>
</dbReference>
<evidence type="ECO:0000313" key="4">
    <source>
        <dbReference type="Proteomes" id="UP000824225"/>
    </source>
</evidence>
<comment type="caution">
    <text evidence="3">The sequence shown here is derived from an EMBL/GenBank/DDBJ whole genome shotgun (WGS) entry which is preliminary data.</text>
</comment>
<evidence type="ECO:0000259" key="1">
    <source>
        <dbReference type="Pfam" id="PF01368"/>
    </source>
</evidence>
<dbReference type="Gene3D" id="3.90.1640.10">
    <property type="entry name" value="inorganic pyrophosphatase (n-terminal core)"/>
    <property type="match status" value="1"/>
</dbReference>
<feature type="domain" description="DDH" evidence="1">
    <location>
        <begin position="17"/>
        <end position="157"/>
    </location>
</feature>
<dbReference type="PANTHER" id="PTHR47618:SF1">
    <property type="entry name" value="BIFUNCTIONAL OLIGORIBONUCLEASE AND PAP PHOSPHATASE NRNA"/>
    <property type="match status" value="1"/>
</dbReference>
<dbReference type="Proteomes" id="UP000824225">
    <property type="component" value="Unassembled WGS sequence"/>
</dbReference>
<proteinExistence type="predicted"/>
<reference evidence="3" key="2">
    <citation type="submission" date="2021-04" db="EMBL/GenBank/DDBJ databases">
        <authorList>
            <person name="Gilroy R."/>
        </authorList>
    </citation>
    <scope>NUCLEOTIDE SEQUENCE</scope>
    <source>
        <strain evidence="3">CHK186-16707</strain>
    </source>
</reference>
<dbReference type="InterPro" id="IPR051319">
    <property type="entry name" value="Oligoribo/pAp-PDE_c-di-AMP_PDE"/>
</dbReference>
<accession>A0A9D2HDS8</accession>
<feature type="domain" description="DHHA1" evidence="2">
    <location>
        <begin position="229"/>
        <end position="311"/>
    </location>
</feature>
<evidence type="ECO:0000259" key="2">
    <source>
        <dbReference type="Pfam" id="PF02272"/>
    </source>
</evidence>
<protein>
    <submittedName>
        <fullName evidence="3">Bifunctional oligoribonuclease/PAP phosphatase NrnA</fullName>
    </submittedName>
</protein>
<evidence type="ECO:0000313" key="3">
    <source>
        <dbReference type="EMBL" id="HJA08629.1"/>
    </source>
</evidence>
<organism evidence="3 4">
    <name type="scientific">Candidatus Mailhella merdigallinarum</name>
    <dbReference type="NCBI Taxonomy" id="2838658"/>
    <lineage>
        <taxon>Bacteria</taxon>
        <taxon>Pseudomonadati</taxon>
        <taxon>Thermodesulfobacteriota</taxon>
        <taxon>Desulfovibrionia</taxon>
        <taxon>Desulfovibrionales</taxon>
        <taxon>Desulfovibrionaceae</taxon>
        <taxon>Mailhella</taxon>
    </lineage>
</organism>
<dbReference type="Pfam" id="PF01368">
    <property type="entry name" value="DHH"/>
    <property type="match status" value="1"/>
</dbReference>
<dbReference type="EMBL" id="DXAN01000017">
    <property type="protein sequence ID" value="HJA08629.1"/>
    <property type="molecule type" value="Genomic_DNA"/>
</dbReference>
<dbReference type="SUPFAM" id="SSF64182">
    <property type="entry name" value="DHH phosphoesterases"/>
    <property type="match status" value="1"/>
</dbReference>
<dbReference type="InterPro" id="IPR038763">
    <property type="entry name" value="DHH_sf"/>
</dbReference>
<dbReference type="InterPro" id="IPR003156">
    <property type="entry name" value="DHHA1_dom"/>
</dbReference>
<dbReference type="PANTHER" id="PTHR47618">
    <property type="entry name" value="BIFUNCTIONAL OLIGORIBONUCLEASE AND PAP PHOSPHATASE NRNA"/>
    <property type="match status" value="1"/>
</dbReference>
<sequence length="348" mass="37299">MPDAPAELAELLKRYDRILVAAHANPDGDAVGSCVALGWALRELDKNVLLYNATGFPDYLTWLRLPSPLFTSPDRLPSPPDLVVGLDCGDADRLGPDLRSLLDAVPTVNIDHHLGNPGYGSLYNWVDPTMSATGEMVGMLAEALGTPLTGVLAEGLYVALVSDTGSFAYGNTTPGAMRMAARLMENGLNVPAVRARLDNSWSEPRLRLWGRLMQEARLLEDGRLAVALVGRALLDELGATREDCEGFVEQLRRVRGVRVALVLRETEPDADGRPGSRAGLRSSGADDVRAVAVQFGGGGHKNAAGATLPLEPERALAVMLPYIRHVWARDDMRAGRIPPCPSAAAEQA</sequence>